<dbReference type="EMBL" id="CP118101">
    <property type="protein sequence ID" value="WDH82482.1"/>
    <property type="molecule type" value="Genomic_DNA"/>
</dbReference>
<evidence type="ECO:0000313" key="3">
    <source>
        <dbReference type="Proteomes" id="UP001220962"/>
    </source>
</evidence>
<dbReference type="Proteomes" id="UP001220962">
    <property type="component" value="Chromosome"/>
</dbReference>
<dbReference type="PROSITE" id="PS50172">
    <property type="entry name" value="BRCT"/>
    <property type="match status" value="1"/>
</dbReference>
<protein>
    <submittedName>
        <fullName evidence="2">Glycosyltransferase family 2 protein</fullName>
    </submittedName>
</protein>
<dbReference type="PANTHER" id="PTHR43630:SF2">
    <property type="entry name" value="GLYCOSYLTRANSFERASE"/>
    <property type="match status" value="1"/>
</dbReference>
<dbReference type="RefSeq" id="WP_047911270.1">
    <property type="nucleotide sequence ID" value="NZ_CP118101.1"/>
</dbReference>
<proteinExistence type="predicted"/>
<evidence type="ECO:0000313" key="2">
    <source>
        <dbReference type="EMBL" id="WDH82482.1"/>
    </source>
</evidence>
<organism evidence="2 3">
    <name type="scientific">Paenibacillus urinalis</name>
    <dbReference type="NCBI Taxonomy" id="521520"/>
    <lineage>
        <taxon>Bacteria</taxon>
        <taxon>Bacillati</taxon>
        <taxon>Bacillota</taxon>
        <taxon>Bacilli</taxon>
        <taxon>Bacillales</taxon>
        <taxon>Paenibacillaceae</taxon>
        <taxon>Paenibacillus</taxon>
    </lineage>
</organism>
<feature type="domain" description="BRCT" evidence="1">
    <location>
        <begin position="26"/>
        <end position="89"/>
    </location>
</feature>
<gene>
    <name evidence="2" type="ORF">PUW23_24055</name>
</gene>
<dbReference type="InterPro" id="IPR029044">
    <property type="entry name" value="Nucleotide-diphossugar_trans"/>
</dbReference>
<dbReference type="Pfam" id="PF13704">
    <property type="entry name" value="Glyco_tranf_2_4"/>
    <property type="match status" value="1"/>
</dbReference>
<dbReference type="AlphaFoldDB" id="A0AAX3MYT5"/>
<dbReference type="InterPro" id="IPR001357">
    <property type="entry name" value="BRCT_dom"/>
</dbReference>
<dbReference type="PANTHER" id="PTHR43630">
    <property type="entry name" value="POLY-BETA-1,6-N-ACETYL-D-GLUCOSAMINE SYNTHASE"/>
    <property type="match status" value="1"/>
</dbReference>
<dbReference type="Gene3D" id="3.90.550.10">
    <property type="entry name" value="Spore Coat Polysaccharide Biosynthesis Protein SpsA, Chain A"/>
    <property type="match status" value="1"/>
</dbReference>
<sequence>MTTSNSSPISPVRKKDNNKLTAMLQVRNEGGRYLEEVLEDLSTFVDHIVIVDDASTDHTLEICRSCDKVEKLVTLASSLFDEEWKLRSILWQTTVSTSPDWILAVDADELYEERAKRSIRNLINQDRYDWVSFRLYDMWGSRQYYREDELWQAHRRQTMTLVRYFPGFPYLYPERAHHVPRLPATCAALQGLTTDLRIKHLGWAGPLEERVQKYVRYKKLDPEGKWGNIAQYESILDLSPSLVEWKEEI</sequence>
<reference evidence="2" key="1">
    <citation type="submission" date="2023-02" db="EMBL/GenBank/DDBJ databases">
        <title>Pathogen: clinical or host-associated sample.</title>
        <authorList>
            <person name="Hergert J."/>
            <person name="Casey R."/>
            <person name="Wagner J."/>
            <person name="Young E.L."/>
            <person name="Oakeson K.F."/>
        </authorList>
    </citation>
    <scope>NUCLEOTIDE SEQUENCE</scope>
    <source>
        <strain evidence="2">2022CK-00830</strain>
    </source>
</reference>
<name>A0AAX3MYT5_9BACL</name>
<accession>A0AAX3MYT5</accession>
<dbReference type="SUPFAM" id="SSF53448">
    <property type="entry name" value="Nucleotide-diphospho-sugar transferases"/>
    <property type="match status" value="1"/>
</dbReference>
<evidence type="ECO:0000259" key="1">
    <source>
        <dbReference type="PROSITE" id="PS50172"/>
    </source>
</evidence>